<evidence type="ECO:0000313" key="3">
    <source>
        <dbReference type="EMBL" id="MEE3720016.1"/>
    </source>
</evidence>
<reference evidence="3" key="1">
    <citation type="submission" date="2024-01" db="EMBL/GenBank/DDBJ databases">
        <title>Bank of Algae and Cyanobacteria of the Azores (BACA) strain genomes.</title>
        <authorList>
            <person name="Luz R."/>
            <person name="Cordeiro R."/>
            <person name="Fonseca A."/>
            <person name="Goncalves V."/>
        </authorList>
    </citation>
    <scope>NUCLEOTIDE SEQUENCE</scope>
    <source>
        <strain evidence="3">BACA0141</strain>
    </source>
</reference>
<dbReference type="GO" id="GO:0005737">
    <property type="term" value="C:cytoplasm"/>
    <property type="evidence" value="ECO:0007669"/>
    <property type="project" value="UniProtKB-SubCell"/>
</dbReference>
<dbReference type="GO" id="GO:0017148">
    <property type="term" value="P:negative regulation of translation"/>
    <property type="evidence" value="ECO:0007669"/>
    <property type="project" value="UniProtKB-UniRule"/>
</dbReference>
<dbReference type="GO" id="GO:0042256">
    <property type="term" value="P:cytosolic ribosome assembly"/>
    <property type="evidence" value="ECO:0007669"/>
    <property type="project" value="UniProtKB-UniRule"/>
</dbReference>
<gene>
    <name evidence="2 3" type="primary">rsfS</name>
    <name evidence="3" type="ORF">V2H45_25085</name>
</gene>
<proteinExistence type="inferred from homology"/>
<dbReference type="NCBIfam" id="TIGR00090">
    <property type="entry name" value="rsfS_iojap_ybeB"/>
    <property type="match status" value="1"/>
</dbReference>
<keyword evidence="2" id="KW-0678">Repressor</keyword>
<protein>
    <recommendedName>
        <fullName evidence="2">Ribosomal silencing factor RsfS</fullName>
    </recommendedName>
</protein>
<keyword evidence="2" id="KW-0810">Translation regulation</keyword>
<dbReference type="GO" id="GO:0043023">
    <property type="term" value="F:ribosomal large subunit binding"/>
    <property type="evidence" value="ECO:0007669"/>
    <property type="project" value="TreeGrafter"/>
</dbReference>
<dbReference type="RefSeq" id="WP_330486456.1">
    <property type="nucleotide sequence ID" value="NZ_JAZBJZ010000208.1"/>
</dbReference>
<dbReference type="PANTHER" id="PTHR21043:SF0">
    <property type="entry name" value="MITOCHONDRIAL ASSEMBLY OF RIBOSOMAL LARGE SUBUNIT PROTEIN 1"/>
    <property type="match status" value="1"/>
</dbReference>
<evidence type="ECO:0000313" key="4">
    <source>
        <dbReference type="Proteomes" id="UP001333818"/>
    </source>
</evidence>
<dbReference type="EMBL" id="JAZBJZ010000208">
    <property type="protein sequence ID" value="MEE3720016.1"/>
    <property type="molecule type" value="Genomic_DNA"/>
</dbReference>
<dbReference type="Pfam" id="PF02410">
    <property type="entry name" value="RsfS"/>
    <property type="match status" value="1"/>
</dbReference>
<organism evidence="3 4">
    <name type="scientific">Tumidithrix elongata BACA0141</name>
    <dbReference type="NCBI Taxonomy" id="2716417"/>
    <lineage>
        <taxon>Bacteria</taxon>
        <taxon>Bacillati</taxon>
        <taxon>Cyanobacteriota</taxon>
        <taxon>Cyanophyceae</taxon>
        <taxon>Pseudanabaenales</taxon>
        <taxon>Pseudanabaenaceae</taxon>
        <taxon>Tumidithrix</taxon>
        <taxon>Tumidithrix elongata</taxon>
    </lineage>
</organism>
<comment type="subcellular location">
    <subcellularLocation>
        <location evidence="2">Cytoplasm</location>
    </subcellularLocation>
</comment>
<comment type="function">
    <text evidence="2">Functions as a ribosomal silencing factor. Interacts with ribosomal protein uL14 (rplN), blocking formation of intersubunit bridge B8. Prevents association of the 30S and 50S ribosomal subunits and the formation of functional ribosomes, thus repressing translation.</text>
</comment>
<dbReference type="PANTHER" id="PTHR21043">
    <property type="entry name" value="IOJAP SUPERFAMILY ORTHOLOG"/>
    <property type="match status" value="1"/>
</dbReference>
<dbReference type="Gene3D" id="3.30.460.10">
    <property type="entry name" value="Beta Polymerase, domain 2"/>
    <property type="match status" value="1"/>
</dbReference>
<dbReference type="GO" id="GO:0090071">
    <property type="term" value="P:negative regulation of ribosome biogenesis"/>
    <property type="evidence" value="ECO:0007669"/>
    <property type="project" value="UniProtKB-UniRule"/>
</dbReference>
<dbReference type="InterPro" id="IPR004394">
    <property type="entry name" value="Iojap/RsfS/C7orf30"/>
</dbReference>
<dbReference type="SUPFAM" id="SSF81301">
    <property type="entry name" value="Nucleotidyltransferase"/>
    <property type="match status" value="1"/>
</dbReference>
<accession>A0AAW9QAM7</accession>
<dbReference type="Proteomes" id="UP001333818">
    <property type="component" value="Unassembled WGS sequence"/>
</dbReference>
<evidence type="ECO:0000256" key="2">
    <source>
        <dbReference type="HAMAP-Rule" id="MF_01477"/>
    </source>
</evidence>
<keyword evidence="4" id="KW-1185">Reference proteome</keyword>
<comment type="subunit">
    <text evidence="2">Interacts with ribosomal protein uL14 (rplN).</text>
</comment>
<dbReference type="HAMAP" id="MF_01477">
    <property type="entry name" value="Iojap_RsfS"/>
    <property type="match status" value="1"/>
</dbReference>
<comment type="caution">
    <text evidence="3">The sequence shown here is derived from an EMBL/GenBank/DDBJ whole genome shotgun (WGS) entry which is preliminary data.</text>
</comment>
<keyword evidence="2" id="KW-0963">Cytoplasm</keyword>
<evidence type="ECO:0000256" key="1">
    <source>
        <dbReference type="ARBA" id="ARBA00010574"/>
    </source>
</evidence>
<name>A0AAW9QAM7_9CYAN</name>
<dbReference type="AlphaFoldDB" id="A0AAW9QAM7"/>
<dbReference type="InterPro" id="IPR043519">
    <property type="entry name" value="NT_sf"/>
</dbReference>
<sequence>MTSESISVLQPQDPSLLSQDLAYQMTMTAATVADDRKAEDILILAIGEVSVLAEYFVIATGFSKAQVRAIANAIEGKLAEDFNRVPRRTAGESEATWILQDYGDVMVHIMMPTERKTYELEAFWGHAPKVALPEKQLVEQLTNS</sequence>
<comment type="similarity">
    <text evidence="1 2">Belongs to the Iojap/RsfS family.</text>
</comment>